<proteinExistence type="predicted"/>
<accession>A0A560HMR4</accession>
<comment type="caution">
    <text evidence="1">The sequence shown here is derived from an EMBL/GenBank/DDBJ whole genome shotgun (WGS) entry which is preliminary data.</text>
</comment>
<evidence type="ECO:0000313" key="1">
    <source>
        <dbReference type="EMBL" id="TWB66320.1"/>
    </source>
</evidence>
<organism evidence="1 2">
    <name type="scientific">Bradyrhizobium sacchari</name>
    <dbReference type="NCBI Taxonomy" id="1399419"/>
    <lineage>
        <taxon>Bacteria</taxon>
        <taxon>Pseudomonadati</taxon>
        <taxon>Pseudomonadota</taxon>
        <taxon>Alphaproteobacteria</taxon>
        <taxon>Hyphomicrobiales</taxon>
        <taxon>Nitrobacteraceae</taxon>
        <taxon>Bradyrhizobium</taxon>
    </lineage>
</organism>
<dbReference type="AlphaFoldDB" id="A0A560HMR4"/>
<gene>
    <name evidence="1" type="ORF">FBZ95_11623</name>
</gene>
<dbReference type="Proteomes" id="UP000315914">
    <property type="component" value="Unassembled WGS sequence"/>
</dbReference>
<sequence>MLIGTLLDRDGPRANVFHRARETVPEIDTCCFALKASTLRDSWV</sequence>
<protein>
    <submittedName>
        <fullName evidence="1">Uncharacterized protein</fullName>
    </submittedName>
</protein>
<evidence type="ECO:0000313" key="2">
    <source>
        <dbReference type="Proteomes" id="UP000315914"/>
    </source>
</evidence>
<keyword evidence="2" id="KW-1185">Reference proteome</keyword>
<reference evidence="1 2" key="1">
    <citation type="submission" date="2019-06" db="EMBL/GenBank/DDBJ databases">
        <title>Genomic Encyclopedia of Type Strains, Phase IV (KMG-V): Genome sequencing to study the core and pangenomes of soil and plant-associated prokaryotes.</title>
        <authorList>
            <person name="Whitman W."/>
        </authorList>
    </citation>
    <scope>NUCLEOTIDE SEQUENCE [LARGE SCALE GENOMIC DNA]</scope>
    <source>
        <strain evidence="1 2">BR 10556</strain>
    </source>
</reference>
<dbReference type="EMBL" id="VITW01000016">
    <property type="protein sequence ID" value="TWB66320.1"/>
    <property type="molecule type" value="Genomic_DNA"/>
</dbReference>
<name>A0A560HMR4_9BRAD</name>